<gene>
    <name evidence="3" type="ORF">COU48_01835</name>
</gene>
<dbReference type="Proteomes" id="UP000228613">
    <property type="component" value="Unassembled WGS sequence"/>
</dbReference>
<feature type="transmembrane region" description="Helical" evidence="1">
    <location>
        <begin position="7"/>
        <end position="26"/>
    </location>
</feature>
<comment type="caution">
    <text evidence="3">The sequence shown here is derived from an EMBL/GenBank/DDBJ whole genome shotgun (WGS) entry which is preliminary data.</text>
</comment>
<keyword evidence="1" id="KW-1133">Transmembrane helix</keyword>
<dbReference type="InterPro" id="IPR027954">
    <property type="entry name" value="Transcobalamin-like_C"/>
</dbReference>
<dbReference type="Pfam" id="PF14478">
    <property type="entry name" value="DUF4430"/>
    <property type="match status" value="1"/>
</dbReference>
<reference evidence="4" key="1">
    <citation type="submission" date="2017-09" db="EMBL/GenBank/DDBJ databases">
        <title>Depth-based differentiation of microbial function through sediment-hosted aquifers and enrichment of novel symbionts in the deep terrestrial subsurface.</title>
        <authorList>
            <person name="Probst A.J."/>
            <person name="Ladd B."/>
            <person name="Jarett J.K."/>
            <person name="Geller-Mcgrath D.E."/>
            <person name="Sieber C.M.K."/>
            <person name="Emerson J.B."/>
            <person name="Anantharaman K."/>
            <person name="Thomas B.C."/>
            <person name="Malmstrom R."/>
            <person name="Stieglmeier M."/>
            <person name="Klingl A."/>
            <person name="Woyke T."/>
            <person name="Ryan C.M."/>
            <person name="Banfield J.F."/>
        </authorList>
    </citation>
    <scope>NUCLEOTIDE SEQUENCE [LARGE SCALE GENOMIC DNA]</scope>
</reference>
<evidence type="ECO:0000256" key="1">
    <source>
        <dbReference type="SAM" id="Phobius"/>
    </source>
</evidence>
<dbReference type="EMBL" id="PFCP01000049">
    <property type="protein sequence ID" value="PIR68838.1"/>
    <property type="molecule type" value="Genomic_DNA"/>
</dbReference>
<proteinExistence type="predicted"/>
<dbReference type="Gene3D" id="2.170.130.30">
    <property type="match status" value="1"/>
</dbReference>
<dbReference type="AlphaFoldDB" id="A0A2J0JHP0"/>
<organism evidence="3 4">
    <name type="scientific">Candidatus Nomurabacteria bacterium CG10_big_fil_rev_8_21_14_0_10_03_31_7</name>
    <dbReference type="NCBI Taxonomy" id="1974730"/>
    <lineage>
        <taxon>Bacteria</taxon>
        <taxon>Candidatus Nomuraibacteriota</taxon>
    </lineage>
</organism>
<accession>A0A2J0JHP0</accession>
<sequence length="157" mass="18404">MNKKIKIIIGVIIFLSIFFLTLKIILKENNTPQNIDNIQKYTETNKIQKNKKINSILKEDFTTLKTILEINGIKYESETEKEISIYDFMNKLKKEGKINFKDKTYSGMGKLIEEINGIKPNNEKYWIYYVNNKKANIGISDYKINPGDVVSWKLEKI</sequence>
<keyword evidence="1" id="KW-0812">Transmembrane</keyword>
<evidence type="ECO:0000313" key="3">
    <source>
        <dbReference type="EMBL" id="PIR68838.1"/>
    </source>
</evidence>
<evidence type="ECO:0000259" key="2">
    <source>
        <dbReference type="Pfam" id="PF14478"/>
    </source>
</evidence>
<evidence type="ECO:0000313" key="4">
    <source>
        <dbReference type="Proteomes" id="UP000228613"/>
    </source>
</evidence>
<feature type="domain" description="Transcobalamin-like C-terminal" evidence="2">
    <location>
        <begin position="89"/>
        <end position="156"/>
    </location>
</feature>
<protein>
    <recommendedName>
        <fullName evidence="2">Transcobalamin-like C-terminal domain-containing protein</fullName>
    </recommendedName>
</protein>
<keyword evidence="1" id="KW-0472">Membrane</keyword>
<name>A0A2J0JHP0_9BACT</name>